<evidence type="ECO:0000313" key="9">
    <source>
        <dbReference type="EMBL" id="QNN66872.1"/>
    </source>
</evidence>
<accession>A0A7G9SG97</accession>
<name>A0A7G9SG97_9SPHN</name>
<dbReference type="Pfam" id="PF00512">
    <property type="entry name" value="HisKA"/>
    <property type="match status" value="1"/>
</dbReference>
<feature type="domain" description="Histidine kinase" evidence="8">
    <location>
        <begin position="8"/>
        <end position="227"/>
    </location>
</feature>
<dbReference type="InterPro" id="IPR004358">
    <property type="entry name" value="Sig_transdc_His_kin-like_C"/>
</dbReference>
<dbReference type="InterPro" id="IPR036097">
    <property type="entry name" value="HisK_dim/P_sf"/>
</dbReference>
<dbReference type="AlphaFoldDB" id="A0A7G9SG97"/>
<dbReference type="CDD" id="cd00082">
    <property type="entry name" value="HisKA"/>
    <property type="match status" value="1"/>
</dbReference>
<keyword evidence="6" id="KW-0902">Two-component regulatory system</keyword>
<evidence type="ECO:0000256" key="5">
    <source>
        <dbReference type="ARBA" id="ARBA00022777"/>
    </source>
</evidence>
<keyword evidence="5 9" id="KW-0418">Kinase</keyword>
<dbReference type="GO" id="GO:0000155">
    <property type="term" value="F:phosphorelay sensor kinase activity"/>
    <property type="evidence" value="ECO:0007669"/>
    <property type="project" value="InterPro"/>
</dbReference>
<dbReference type="SMART" id="SM00387">
    <property type="entry name" value="HATPase_c"/>
    <property type="match status" value="1"/>
</dbReference>
<evidence type="ECO:0000256" key="2">
    <source>
        <dbReference type="ARBA" id="ARBA00012438"/>
    </source>
</evidence>
<dbReference type="SUPFAM" id="SSF47384">
    <property type="entry name" value="Homodimeric domain of signal transducing histidine kinase"/>
    <property type="match status" value="1"/>
</dbReference>
<dbReference type="SUPFAM" id="SSF55874">
    <property type="entry name" value="ATPase domain of HSP90 chaperone/DNA topoisomerase II/histidine kinase"/>
    <property type="match status" value="1"/>
</dbReference>
<evidence type="ECO:0000256" key="1">
    <source>
        <dbReference type="ARBA" id="ARBA00000085"/>
    </source>
</evidence>
<dbReference type="EMBL" id="CP060718">
    <property type="protein sequence ID" value="QNN66872.1"/>
    <property type="molecule type" value="Genomic_DNA"/>
</dbReference>
<dbReference type="FunFam" id="1.10.287.130:FF:000001">
    <property type="entry name" value="Two-component sensor histidine kinase"/>
    <property type="match status" value="1"/>
</dbReference>
<dbReference type="InterPro" id="IPR003661">
    <property type="entry name" value="HisK_dim/P_dom"/>
</dbReference>
<keyword evidence="4" id="KW-0808">Transferase</keyword>
<keyword evidence="7" id="KW-0472">Membrane</keyword>
<dbReference type="EC" id="2.7.13.3" evidence="2"/>
<dbReference type="PROSITE" id="PS50109">
    <property type="entry name" value="HIS_KIN"/>
    <property type="match status" value="1"/>
</dbReference>
<dbReference type="Proteomes" id="UP000515971">
    <property type="component" value="Chromosome"/>
</dbReference>
<dbReference type="CDD" id="cd00075">
    <property type="entry name" value="HATPase"/>
    <property type="match status" value="1"/>
</dbReference>
<organism evidence="9 10">
    <name type="scientific">Sphingomonas lutea</name>
    <dbReference type="NCBI Taxonomy" id="1045317"/>
    <lineage>
        <taxon>Bacteria</taxon>
        <taxon>Pseudomonadati</taxon>
        <taxon>Pseudomonadota</taxon>
        <taxon>Alphaproteobacteria</taxon>
        <taxon>Sphingomonadales</taxon>
        <taxon>Sphingomonadaceae</taxon>
        <taxon>Sphingomonas</taxon>
    </lineage>
</organism>
<evidence type="ECO:0000256" key="6">
    <source>
        <dbReference type="ARBA" id="ARBA00023012"/>
    </source>
</evidence>
<comment type="catalytic activity">
    <reaction evidence="1">
        <text>ATP + protein L-histidine = ADP + protein N-phospho-L-histidine.</text>
        <dbReference type="EC" id="2.7.13.3"/>
    </reaction>
</comment>
<dbReference type="InterPro" id="IPR036890">
    <property type="entry name" value="HATPase_C_sf"/>
</dbReference>
<sequence>MKDEFVSTVSHELRTPLTSINGSLAILSKSSEGRLDQTGQQMLDIAIRNIDRLNRLINDILDIEKLGSGSVVMHVQRLELAELLSCVVNENRPFANTHGVDVQLELPDEPVLVLGDQGRLVQAVTNLIANACKFSPPGAIVDVSCQKADGRAIIEVQDTGPGIPVEFRPHVFQRFAQASPDHQQGRSGSGLGLAITKAIIEQHEGNIGFDSVVGSGSRFWLTLPLLGEQS</sequence>
<evidence type="ECO:0000256" key="4">
    <source>
        <dbReference type="ARBA" id="ARBA00022679"/>
    </source>
</evidence>
<dbReference type="SMART" id="SM00388">
    <property type="entry name" value="HisKA"/>
    <property type="match status" value="1"/>
</dbReference>
<evidence type="ECO:0000256" key="3">
    <source>
        <dbReference type="ARBA" id="ARBA00022553"/>
    </source>
</evidence>
<protein>
    <recommendedName>
        <fullName evidence="2">histidine kinase</fullName>
        <ecNumber evidence="2">2.7.13.3</ecNumber>
    </recommendedName>
</protein>
<dbReference type="Gene3D" id="1.10.287.130">
    <property type="match status" value="1"/>
</dbReference>
<dbReference type="Pfam" id="PF02518">
    <property type="entry name" value="HATPase_c"/>
    <property type="match status" value="1"/>
</dbReference>
<dbReference type="FunFam" id="3.30.565.10:FF:000006">
    <property type="entry name" value="Sensor histidine kinase WalK"/>
    <property type="match status" value="1"/>
</dbReference>
<dbReference type="PANTHER" id="PTHR43711">
    <property type="entry name" value="TWO-COMPONENT HISTIDINE KINASE"/>
    <property type="match status" value="1"/>
</dbReference>
<keyword evidence="10" id="KW-1185">Reference proteome</keyword>
<evidence type="ECO:0000313" key="10">
    <source>
        <dbReference type="Proteomes" id="UP000515971"/>
    </source>
</evidence>
<dbReference type="InterPro" id="IPR050736">
    <property type="entry name" value="Sensor_HK_Regulatory"/>
</dbReference>
<dbReference type="InterPro" id="IPR003594">
    <property type="entry name" value="HATPase_dom"/>
</dbReference>
<dbReference type="KEGG" id="slut:H9L13_09420"/>
<dbReference type="InterPro" id="IPR005467">
    <property type="entry name" value="His_kinase_dom"/>
</dbReference>
<evidence type="ECO:0000256" key="7">
    <source>
        <dbReference type="ARBA" id="ARBA00023136"/>
    </source>
</evidence>
<dbReference type="PANTHER" id="PTHR43711:SF1">
    <property type="entry name" value="HISTIDINE KINASE 1"/>
    <property type="match status" value="1"/>
</dbReference>
<dbReference type="PRINTS" id="PR00344">
    <property type="entry name" value="BCTRLSENSOR"/>
</dbReference>
<evidence type="ECO:0000259" key="8">
    <source>
        <dbReference type="PROSITE" id="PS50109"/>
    </source>
</evidence>
<keyword evidence="3" id="KW-0597">Phosphoprotein</keyword>
<reference evidence="9 10" key="1">
    <citation type="submission" date="2020-08" db="EMBL/GenBank/DDBJ databases">
        <title>Genome sequence of Sphingomonas lutea KCTC 23642T.</title>
        <authorList>
            <person name="Hyun D.-W."/>
            <person name="Bae J.-W."/>
        </authorList>
    </citation>
    <scope>NUCLEOTIDE SEQUENCE [LARGE SCALE GENOMIC DNA]</scope>
    <source>
        <strain evidence="9 10">KCTC 23642</strain>
    </source>
</reference>
<gene>
    <name evidence="9" type="ORF">H9L13_09420</name>
</gene>
<proteinExistence type="predicted"/>
<dbReference type="Gene3D" id="3.30.565.10">
    <property type="entry name" value="Histidine kinase-like ATPase, C-terminal domain"/>
    <property type="match status" value="1"/>
</dbReference>